<evidence type="ECO:0000313" key="2">
    <source>
        <dbReference type="EMBL" id="HGY54350.1"/>
    </source>
</evidence>
<reference evidence="2" key="1">
    <citation type="journal article" date="2020" name="mSystems">
        <title>Genome- and Community-Level Interaction Insights into Carbon Utilization and Element Cycling Functions of Hydrothermarchaeota in Hydrothermal Sediment.</title>
        <authorList>
            <person name="Zhou Z."/>
            <person name="Liu Y."/>
            <person name="Xu W."/>
            <person name="Pan J."/>
            <person name="Luo Z.H."/>
            <person name="Li M."/>
        </authorList>
    </citation>
    <scope>NUCLEOTIDE SEQUENCE [LARGE SCALE GENOMIC DNA]</scope>
    <source>
        <strain evidence="2">HyVt-577</strain>
    </source>
</reference>
<feature type="chain" id="PRO_5031563496" evidence="1">
    <location>
        <begin position="22"/>
        <end position="271"/>
    </location>
</feature>
<dbReference type="AlphaFoldDB" id="A0A7V4WTP1"/>
<accession>A0A7V4WTP1</accession>
<sequence length="271" mass="32198">MFKFRIITAILCLFSVQSIFAQHENFDEQDFFRKLHDSYYTLENSGFENMTAFVSSLKFEKFAKNIWKNTEIFPLQFMWFRPNKMYISERGVPSFDKKKESEYRELVDGIKQQLRGILVDLSRYYITGIYTSILDNYVLRHNEQAVQITYETGKDWDLTKVKNLFGYNGLLLETQIIYPAQKKIILIYPSFRLVKTKWLIDNWQVQTTINGEVVNGFEIRLENAQVNNVWVPVNIIIKVKKADEPENTYYDMLKLRNIIFNQSLELVPTKD</sequence>
<dbReference type="Proteomes" id="UP000885779">
    <property type="component" value="Unassembled WGS sequence"/>
</dbReference>
<name>A0A7V4WTP1_CALAY</name>
<proteinExistence type="predicted"/>
<comment type="caution">
    <text evidence="2">The sequence shown here is derived from an EMBL/GenBank/DDBJ whole genome shotgun (WGS) entry which is preliminary data.</text>
</comment>
<keyword evidence="1" id="KW-0732">Signal</keyword>
<organism evidence="2">
    <name type="scientific">Caldithrix abyssi</name>
    <dbReference type="NCBI Taxonomy" id="187145"/>
    <lineage>
        <taxon>Bacteria</taxon>
        <taxon>Pseudomonadati</taxon>
        <taxon>Calditrichota</taxon>
        <taxon>Calditrichia</taxon>
        <taxon>Calditrichales</taxon>
        <taxon>Calditrichaceae</taxon>
        <taxon>Caldithrix</taxon>
    </lineage>
</organism>
<dbReference type="EMBL" id="DRQG01000015">
    <property type="protein sequence ID" value="HGY54350.1"/>
    <property type="molecule type" value="Genomic_DNA"/>
</dbReference>
<gene>
    <name evidence="2" type="ORF">ENK44_01485</name>
</gene>
<protein>
    <submittedName>
        <fullName evidence="2">Uncharacterized protein</fullName>
    </submittedName>
</protein>
<evidence type="ECO:0000256" key="1">
    <source>
        <dbReference type="SAM" id="SignalP"/>
    </source>
</evidence>
<feature type="signal peptide" evidence="1">
    <location>
        <begin position="1"/>
        <end position="21"/>
    </location>
</feature>